<dbReference type="EMBL" id="VJMI01012985">
    <property type="protein sequence ID" value="KAF0748878.1"/>
    <property type="molecule type" value="Genomic_DNA"/>
</dbReference>
<reference evidence="1 2" key="1">
    <citation type="submission" date="2019-06" db="EMBL/GenBank/DDBJ databases">
        <title>Genomics analysis of Aphanomyces spp. identifies a new class of oomycete effector associated with host adaptation.</title>
        <authorList>
            <person name="Gaulin E."/>
        </authorList>
    </citation>
    <scope>NUCLEOTIDE SEQUENCE [LARGE SCALE GENOMIC DNA]</scope>
    <source>
        <strain evidence="1 2">E</strain>
    </source>
</reference>
<dbReference type="VEuPathDB" id="FungiDB:H257_03727"/>
<protein>
    <submittedName>
        <fullName evidence="1">Uncharacterized protein</fullName>
    </submittedName>
</protein>
<evidence type="ECO:0000313" key="1">
    <source>
        <dbReference type="EMBL" id="KAF0748878.1"/>
    </source>
</evidence>
<name>A0A6A5AB94_APHAT</name>
<gene>
    <name evidence="1" type="ORF">AaE_007214</name>
</gene>
<sequence length="116" mass="12763">MATRDLTRPFVNLRTDVKAKVARRRQMASHSPDVHHEANSLMRNAEMRSDIDLEAAAALAQDTPLWVDAVTDVNIHVARVKDLSKAITISSYSNRGMCECSGQVDKDSNEAPDGSL</sequence>
<comment type="caution">
    <text evidence="1">The sequence shown here is derived from an EMBL/GenBank/DDBJ whole genome shotgun (WGS) entry which is preliminary data.</text>
</comment>
<dbReference type="Proteomes" id="UP000469452">
    <property type="component" value="Unassembled WGS sequence"/>
</dbReference>
<organism evidence="1 2">
    <name type="scientific">Aphanomyces astaci</name>
    <name type="common">Crayfish plague agent</name>
    <dbReference type="NCBI Taxonomy" id="112090"/>
    <lineage>
        <taxon>Eukaryota</taxon>
        <taxon>Sar</taxon>
        <taxon>Stramenopiles</taxon>
        <taxon>Oomycota</taxon>
        <taxon>Saprolegniomycetes</taxon>
        <taxon>Saprolegniales</taxon>
        <taxon>Verrucalvaceae</taxon>
        <taxon>Aphanomyces</taxon>
    </lineage>
</organism>
<proteinExistence type="predicted"/>
<accession>A0A6A5AB94</accession>
<evidence type="ECO:0000313" key="2">
    <source>
        <dbReference type="Proteomes" id="UP000469452"/>
    </source>
</evidence>
<dbReference type="AlphaFoldDB" id="A0A6A5AB94"/>